<accession>A0A1X7JXD8</accession>
<feature type="transmembrane region" description="Helical" evidence="1">
    <location>
        <begin position="6"/>
        <end position="39"/>
    </location>
</feature>
<reference evidence="3" key="1">
    <citation type="submission" date="2017-04" db="EMBL/GenBank/DDBJ databases">
        <authorList>
            <person name="Varghese N."/>
            <person name="Submissions S."/>
        </authorList>
    </citation>
    <scope>NUCLEOTIDE SEQUENCE [LARGE SCALE GENOMIC DNA]</scope>
    <source>
        <strain evidence="3">USBA 82</strain>
    </source>
</reference>
<dbReference type="OrthoDB" id="9988185at2"/>
<sequence>MRNGVIISVLAGALCPALMLMGPMNALFGATLFGMVVAVGSRRLECALAGNVVLSLAGLLVLYSPVFVEGLSHQAYSLFLGGLALCATGAFGAMRDFAAIRENDLNSPVHVASLGGLNRAA</sequence>
<feature type="transmembrane region" description="Helical" evidence="1">
    <location>
        <begin position="74"/>
        <end position="94"/>
    </location>
</feature>
<feature type="transmembrane region" description="Helical" evidence="1">
    <location>
        <begin position="46"/>
        <end position="68"/>
    </location>
</feature>
<keyword evidence="3" id="KW-1185">Reference proteome</keyword>
<name>A0A1X7JXD8_9BACT</name>
<keyword evidence="1" id="KW-0812">Transmembrane</keyword>
<keyword evidence="1" id="KW-1133">Transmembrane helix</keyword>
<keyword evidence="1" id="KW-0472">Membrane</keyword>
<protein>
    <submittedName>
        <fullName evidence="2">Uncharacterized protein</fullName>
    </submittedName>
</protein>
<evidence type="ECO:0000313" key="2">
    <source>
        <dbReference type="EMBL" id="SMG33137.1"/>
    </source>
</evidence>
<dbReference type="EMBL" id="FXBB01000018">
    <property type="protein sequence ID" value="SMG33137.1"/>
    <property type="molecule type" value="Genomic_DNA"/>
</dbReference>
<gene>
    <name evidence="2" type="ORF">SAMN06275492_11816</name>
</gene>
<evidence type="ECO:0000313" key="3">
    <source>
        <dbReference type="Proteomes" id="UP000193355"/>
    </source>
</evidence>
<organism evidence="2 3">
    <name type="scientific">Dethiosulfovibrio salsuginis</name>
    <dbReference type="NCBI Taxonomy" id="561720"/>
    <lineage>
        <taxon>Bacteria</taxon>
        <taxon>Thermotogati</taxon>
        <taxon>Synergistota</taxon>
        <taxon>Synergistia</taxon>
        <taxon>Synergistales</taxon>
        <taxon>Dethiosulfovibrionaceae</taxon>
        <taxon>Dethiosulfovibrio</taxon>
    </lineage>
</organism>
<dbReference type="Proteomes" id="UP000193355">
    <property type="component" value="Unassembled WGS sequence"/>
</dbReference>
<dbReference type="AlphaFoldDB" id="A0A1X7JXD8"/>
<dbReference type="RefSeq" id="WP_085544786.1">
    <property type="nucleotide sequence ID" value="NZ_FXBB01000018.1"/>
</dbReference>
<proteinExistence type="predicted"/>
<evidence type="ECO:0000256" key="1">
    <source>
        <dbReference type="SAM" id="Phobius"/>
    </source>
</evidence>